<dbReference type="Proteomes" id="UP001281147">
    <property type="component" value="Unassembled WGS sequence"/>
</dbReference>
<gene>
    <name evidence="1" type="ORF">LTR37_005444</name>
</gene>
<accession>A0ACC3NJQ4</accession>
<dbReference type="EMBL" id="JAUTXU010000034">
    <property type="protein sequence ID" value="KAK3718018.1"/>
    <property type="molecule type" value="Genomic_DNA"/>
</dbReference>
<comment type="caution">
    <text evidence="1">The sequence shown here is derived from an EMBL/GenBank/DDBJ whole genome shotgun (WGS) entry which is preliminary data.</text>
</comment>
<evidence type="ECO:0000313" key="1">
    <source>
        <dbReference type="EMBL" id="KAK3718018.1"/>
    </source>
</evidence>
<sequence>MSSVGTIFDPASESSVRIEIGARHSFTVGSETSCLTSLDEWPSSLGKFARLSLDCDVRNRQWGRREDIVNLLNPVAMIYEKVKLSCCSGISSDIEEELRAHLHRPKLVCDIVQYWQDTEKHAKDALMLLDRAHVHEDRRSFLNHNIRDLGDRFLGKQQMSGQEETYINSVGQFRLYLESDGMKAACDTAREIEDPYSA</sequence>
<name>A0ACC3NJQ4_9PEZI</name>
<reference evidence="1" key="1">
    <citation type="submission" date="2023-07" db="EMBL/GenBank/DDBJ databases">
        <title>Black Yeasts Isolated from many extreme environments.</title>
        <authorList>
            <person name="Coleine C."/>
            <person name="Stajich J.E."/>
            <person name="Selbmann L."/>
        </authorList>
    </citation>
    <scope>NUCLEOTIDE SEQUENCE</scope>
    <source>
        <strain evidence="1">CCFEE 5714</strain>
    </source>
</reference>
<organism evidence="1 2">
    <name type="scientific">Vermiconidia calcicola</name>
    <dbReference type="NCBI Taxonomy" id="1690605"/>
    <lineage>
        <taxon>Eukaryota</taxon>
        <taxon>Fungi</taxon>
        <taxon>Dikarya</taxon>
        <taxon>Ascomycota</taxon>
        <taxon>Pezizomycotina</taxon>
        <taxon>Dothideomycetes</taxon>
        <taxon>Dothideomycetidae</taxon>
        <taxon>Mycosphaerellales</taxon>
        <taxon>Extremaceae</taxon>
        <taxon>Vermiconidia</taxon>
    </lineage>
</organism>
<keyword evidence="2" id="KW-1185">Reference proteome</keyword>
<evidence type="ECO:0000313" key="2">
    <source>
        <dbReference type="Proteomes" id="UP001281147"/>
    </source>
</evidence>
<proteinExistence type="predicted"/>
<protein>
    <submittedName>
        <fullName evidence="1">Uncharacterized protein</fullName>
    </submittedName>
</protein>